<dbReference type="GO" id="GO:0005739">
    <property type="term" value="C:mitochondrion"/>
    <property type="evidence" value="ECO:0007669"/>
    <property type="project" value="TreeGrafter"/>
</dbReference>
<keyword evidence="3 6" id="KW-0547">Nucleotide-binding</keyword>
<evidence type="ECO:0000256" key="3">
    <source>
        <dbReference type="ARBA" id="ARBA00022741"/>
    </source>
</evidence>
<accession>W6MP17</accession>
<evidence type="ECO:0000256" key="1">
    <source>
        <dbReference type="ARBA" id="ARBA00005842"/>
    </source>
</evidence>
<keyword evidence="5" id="KW-0819">tRNA processing</keyword>
<keyword evidence="8" id="KW-1185">Reference proteome</keyword>
<reference evidence="7" key="2">
    <citation type="submission" date="2014-02" db="EMBL/GenBank/DDBJ databases">
        <title>Complete DNA sequence of /Kuraishia capsulata/ illustrates novel genomic features among budding yeasts (/Saccharomycotina/).</title>
        <authorList>
            <person name="Morales L."/>
            <person name="Noel B."/>
            <person name="Porcel B."/>
            <person name="Marcet-Houben M."/>
            <person name="Hullo M-F."/>
            <person name="Sacerdot C."/>
            <person name="Tekaia F."/>
            <person name="Leh-Louis V."/>
            <person name="Despons L."/>
            <person name="Khanna V."/>
            <person name="Aury J-M."/>
            <person name="Barbe V."/>
            <person name="Couloux A."/>
            <person name="Labadie K."/>
            <person name="Pelletier E."/>
            <person name="Souciet J-L."/>
            <person name="Boekhout T."/>
            <person name="Gabaldon T."/>
            <person name="Wincker P."/>
            <person name="Dujon B."/>
        </authorList>
    </citation>
    <scope>NUCLEOTIDE SEQUENCE</scope>
    <source>
        <strain evidence="7">CBS 1993</strain>
    </source>
</reference>
<proteinExistence type="inferred from homology"/>
<dbReference type="RefSeq" id="XP_022460409.1">
    <property type="nucleotide sequence ID" value="XM_022601133.1"/>
</dbReference>
<dbReference type="InterPro" id="IPR018022">
    <property type="entry name" value="IPT"/>
</dbReference>
<keyword evidence="4 6" id="KW-0067">ATP-binding</keyword>
<evidence type="ECO:0000256" key="2">
    <source>
        <dbReference type="ARBA" id="ARBA00022679"/>
    </source>
</evidence>
<dbReference type="Gene3D" id="3.30.160.60">
    <property type="entry name" value="Classic Zinc Finger"/>
    <property type="match status" value="1"/>
</dbReference>
<evidence type="ECO:0000313" key="7">
    <source>
        <dbReference type="EMBL" id="CDK28419.1"/>
    </source>
</evidence>
<dbReference type="EMBL" id="HG793129">
    <property type="protein sequence ID" value="CDK28419.1"/>
    <property type="molecule type" value="Genomic_DNA"/>
</dbReference>
<dbReference type="Gene3D" id="3.40.50.300">
    <property type="entry name" value="P-loop containing nucleotide triphosphate hydrolases"/>
    <property type="match status" value="1"/>
</dbReference>
<dbReference type="STRING" id="1382522.W6MP17"/>
<dbReference type="AlphaFoldDB" id="W6MP17"/>
<keyword evidence="2 6" id="KW-0808">Transferase</keyword>
<dbReference type="GO" id="GO:0005524">
    <property type="term" value="F:ATP binding"/>
    <property type="evidence" value="ECO:0007669"/>
    <property type="project" value="UniProtKB-KW"/>
</dbReference>
<dbReference type="GO" id="GO:0006400">
    <property type="term" value="P:tRNA modification"/>
    <property type="evidence" value="ECO:0007669"/>
    <property type="project" value="TreeGrafter"/>
</dbReference>
<dbReference type="HOGENOM" id="CLU_032616_2_3_1"/>
<evidence type="ECO:0000256" key="6">
    <source>
        <dbReference type="RuleBase" id="RU003785"/>
    </source>
</evidence>
<dbReference type="GeneID" id="34521797"/>
<comment type="catalytic activity">
    <reaction evidence="5">
        <text>adenosine(37) in tRNA + dimethylallyl diphosphate = N(6)-dimethylallyladenosine(37) in tRNA + diphosphate</text>
        <dbReference type="Rhea" id="RHEA:26482"/>
        <dbReference type="Rhea" id="RHEA-COMP:10162"/>
        <dbReference type="Rhea" id="RHEA-COMP:10375"/>
        <dbReference type="ChEBI" id="CHEBI:33019"/>
        <dbReference type="ChEBI" id="CHEBI:57623"/>
        <dbReference type="ChEBI" id="CHEBI:74411"/>
        <dbReference type="ChEBI" id="CHEBI:74415"/>
        <dbReference type="EC" id="2.5.1.75"/>
    </reaction>
</comment>
<dbReference type="Proteomes" id="UP000019384">
    <property type="component" value="Unassembled WGS sequence"/>
</dbReference>
<dbReference type="GO" id="GO:0052381">
    <property type="term" value="F:tRNA dimethylallyltransferase activity"/>
    <property type="evidence" value="ECO:0007669"/>
    <property type="project" value="UniProtKB-EC"/>
</dbReference>
<name>W6MP17_9ASCO</name>
<dbReference type="Pfam" id="PF01715">
    <property type="entry name" value="IPPT"/>
    <property type="match status" value="1"/>
</dbReference>
<dbReference type="EC" id="2.5.1.75" evidence="5"/>
<evidence type="ECO:0000256" key="4">
    <source>
        <dbReference type="ARBA" id="ARBA00022840"/>
    </source>
</evidence>
<dbReference type="PANTHER" id="PTHR11088:SF89">
    <property type="entry name" value="TRNA DIMETHYLALLYLTRANSFERASE"/>
    <property type="match status" value="1"/>
</dbReference>
<gene>
    <name evidence="7" type="ORF">KUCA_T00004401001</name>
</gene>
<comment type="similarity">
    <text evidence="1 6">Belongs to the IPP transferase family.</text>
</comment>
<dbReference type="PANTHER" id="PTHR11088">
    <property type="entry name" value="TRNA DIMETHYLALLYLTRANSFERASE"/>
    <property type="match status" value="1"/>
</dbReference>
<sequence length="405" mass="47306">MQMYRSAAILTNKHPMREREGIPHHVMDHVGWNEEYFLHRFKAEALAAIADIHGRGKLPILVGGTHYYLQSILFNNKTIVTSNTSEAKISGEEQAILDGDPEQLITHLRKYDPEVSEKFHPNDTRRIRRALEIYFTTKKKASEFYGEQKKSDTEESPLRFNTMVFWLYSEKSVLDARLDTRVDKMMEMGAIEELKELYSAYTSFQEPPDLEKGVWQMIGFKEFLPWLESDEPETEKKVLLDQCISKMKQATRKYAKSQVKWIRNLLAPEMNMEQAHGFCKGGKIFLLDATDLHKFEENVMERGEGITKEFLEKVNVEKYHQTPGGMESLLPLSKYTDSKEKNWKHYVCEVCTDPKTEKPLVFVGSQYDIHMASNRHKNTVKRLQRRKENEKWILRKKQDTGATKS</sequence>
<dbReference type="InterPro" id="IPR027417">
    <property type="entry name" value="P-loop_NTPase"/>
</dbReference>
<evidence type="ECO:0000256" key="5">
    <source>
        <dbReference type="RuleBase" id="RU003783"/>
    </source>
</evidence>
<dbReference type="NCBIfam" id="TIGR00174">
    <property type="entry name" value="miaA"/>
    <property type="match status" value="1"/>
</dbReference>
<reference evidence="7" key="1">
    <citation type="submission" date="2013-12" db="EMBL/GenBank/DDBJ databases">
        <authorList>
            <person name="Genoscope - CEA"/>
        </authorList>
    </citation>
    <scope>NUCLEOTIDE SEQUENCE</scope>
    <source>
        <strain evidence="7">CBS 1993</strain>
    </source>
</reference>
<dbReference type="OrthoDB" id="775260at2759"/>
<dbReference type="SUPFAM" id="SSF52540">
    <property type="entry name" value="P-loop containing nucleoside triphosphate hydrolases"/>
    <property type="match status" value="1"/>
</dbReference>
<dbReference type="InterPro" id="IPR039657">
    <property type="entry name" value="Dimethylallyltransferase"/>
</dbReference>
<dbReference type="Gene3D" id="1.10.20.140">
    <property type="match status" value="1"/>
</dbReference>
<organism evidence="7 8">
    <name type="scientific">Kuraishia capsulata CBS 1993</name>
    <dbReference type="NCBI Taxonomy" id="1382522"/>
    <lineage>
        <taxon>Eukaryota</taxon>
        <taxon>Fungi</taxon>
        <taxon>Dikarya</taxon>
        <taxon>Ascomycota</taxon>
        <taxon>Saccharomycotina</taxon>
        <taxon>Pichiomycetes</taxon>
        <taxon>Pichiales</taxon>
        <taxon>Pichiaceae</taxon>
        <taxon>Kuraishia</taxon>
    </lineage>
</organism>
<evidence type="ECO:0000313" key="8">
    <source>
        <dbReference type="Proteomes" id="UP000019384"/>
    </source>
</evidence>
<protein>
    <recommendedName>
        <fullName evidence="5">tRNA dimethylallyltransferase</fullName>
        <ecNumber evidence="5">2.5.1.75</ecNumber>
    </recommendedName>
</protein>